<evidence type="ECO:0000256" key="2">
    <source>
        <dbReference type="ARBA" id="ARBA00008072"/>
    </source>
</evidence>
<keyword evidence="7" id="KW-1185">Reference proteome</keyword>
<evidence type="ECO:0000256" key="1">
    <source>
        <dbReference type="ARBA" id="ARBA00001947"/>
    </source>
</evidence>
<evidence type="ECO:0000313" key="7">
    <source>
        <dbReference type="Proteomes" id="UP001183824"/>
    </source>
</evidence>
<dbReference type="EMBL" id="JAVREZ010000003">
    <property type="protein sequence ID" value="MDT0480644.1"/>
    <property type="molecule type" value="Genomic_DNA"/>
</dbReference>
<dbReference type="Gene3D" id="3.40.50.720">
    <property type="entry name" value="NAD(P)-binding Rossmann-like Domain"/>
    <property type="match status" value="1"/>
</dbReference>
<proteinExistence type="inferred from homology"/>
<comment type="similarity">
    <text evidence="2">Belongs to the zinc-containing alcohol dehydrogenase family.</text>
</comment>
<comment type="cofactor">
    <cofactor evidence="1">
        <name>Zn(2+)</name>
        <dbReference type="ChEBI" id="CHEBI:29105"/>
    </cofactor>
</comment>
<organism evidence="6 7">
    <name type="scientific">Streptomyces doebereineriae</name>
    <dbReference type="NCBI Taxonomy" id="3075528"/>
    <lineage>
        <taxon>Bacteria</taxon>
        <taxon>Bacillati</taxon>
        <taxon>Actinomycetota</taxon>
        <taxon>Actinomycetes</taxon>
        <taxon>Kitasatosporales</taxon>
        <taxon>Streptomycetaceae</taxon>
        <taxon>Streptomyces</taxon>
    </lineage>
</organism>
<sequence length="115" mass="12075">MGITRAGGALGVPGLYVTDDPGGVDDDARSGTLKVRLGLGCAKSHRFTTGQCPVMKYHRSLMMAILHGRVHIAKAVNATVIGLDDAPRGYAEFDQGASRKYVLDPHGALTGVMPV</sequence>
<gene>
    <name evidence="6" type="ORF">RNB18_10725</name>
</gene>
<name>A0ABU2V5E2_9ACTN</name>
<evidence type="ECO:0000256" key="5">
    <source>
        <dbReference type="ARBA" id="ARBA00023027"/>
    </source>
</evidence>
<protein>
    <recommendedName>
        <fullName evidence="8">Glutathione-independent formaldehyde dehydrogenase</fullName>
    </recommendedName>
</protein>
<dbReference type="PANTHER" id="PTHR42813:SF3">
    <property type="entry name" value="GLUTATHIONE-INDEPENDENT FORMALDEHYDE DEHYDROGENASE"/>
    <property type="match status" value="1"/>
</dbReference>
<dbReference type="Proteomes" id="UP001183824">
    <property type="component" value="Unassembled WGS sequence"/>
</dbReference>
<dbReference type="PANTHER" id="PTHR42813">
    <property type="entry name" value="ZINC-TYPE ALCOHOL DEHYDROGENASE-LIKE"/>
    <property type="match status" value="1"/>
</dbReference>
<evidence type="ECO:0000256" key="4">
    <source>
        <dbReference type="ARBA" id="ARBA00022833"/>
    </source>
</evidence>
<accession>A0ABU2V5E2</accession>
<keyword evidence="3" id="KW-0479">Metal-binding</keyword>
<dbReference type="SUPFAM" id="SSF51735">
    <property type="entry name" value="NAD(P)-binding Rossmann-fold domains"/>
    <property type="match status" value="1"/>
</dbReference>
<dbReference type="Gene3D" id="3.90.180.10">
    <property type="entry name" value="Medium-chain alcohol dehydrogenases, catalytic domain"/>
    <property type="match status" value="1"/>
</dbReference>
<keyword evidence="5" id="KW-0520">NAD</keyword>
<evidence type="ECO:0000256" key="3">
    <source>
        <dbReference type="ARBA" id="ARBA00022723"/>
    </source>
</evidence>
<comment type="caution">
    <text evidence="6">The sequence shown here is derived from an EMBL/GenBank/DDBJ whole genome shotgun (WGS) entry which is preliminary data.</text>
</comment>
<reference evidence="7" key="1">
    <citation type="submission" date="2023-07" db="EMBL/GenBank/DDBJ databases">
        <title>30 novel species of actinomycetes from the DSMZ collection.</title>
        <authorList>
            <person name="Nouioui I."/>
        </authorList>
    </citation>
    <scope>NUCLEOTIDE SEQUENCE [LARGE SCALE GENOMIC DNA]</scope>
    <source>
        <strain evidence="7">DSM 41640</strain>
    </source>
</reference>
<dbReference type="InterPro" id="IPR036291">
    <property type="entry name" value="NAD(P)-bd_dom_sf"/>
</dbReference>
<evidence type="ECO:0000313" key="6">
    <source>
        <dbReference type="EMBL" id="MDT0480644.1"/>
    </source>
</evidence>
<keyword evidence="4" id="KW-0862">Zinc</keyword>
<evidence type="ECO:0008006" key="8">
    <source>
        <dbReference type="Google" id="ProtNLM"/>
    </source>
</evidence>